<name>A0ABY7WF07_9SPHI</name>
<reference evidence="2 3" key="1">
    <citation type="submission" date="2023-02" db="EMBL/GenBank/DDBJ databases">
        <title>Genome sequence of Sphingobacterium sp. KACC 22765.</title>
        <authorList>
            <person name="Kim S."/>
            <person name="Heo J."/>
            <person name="Kwon S.-W."/>
        </authorList>
    </citation>
    <scope>NUCLEOTIDE SEQUENCE [LARGE SCALE GENOMIC DNA]</scope>
    <source>
        <strain evidence="2 3">KACC 22765</strain>
    </source>
</reference>
<proteinExistence type="predicted"/>
<dbReference type="Gene3D" id="3.40.50.720">
    <property type="entry name" value="NAD(P)-binding Rossmann-like Domain"/>
    <property type="match status" value="1"/>
</dbReference>
<dbReference type="EMBL" id="CP117880">
    <property type="protein sequence ID" value="WDF67485.1"/>
    <property type="molecule type" value="Genomic_DNA"/>
</dbReference>
<organism evidence="2 3">
    <name type="scientific">Sphingobacterium oryzagri</name>
    <dbReference type="NCBI Taxonomy" id="3025669"/>
    <lineage>
        <taxon>Bacteria</taxon>
        <taxon>Pseudomonadati</taxon>
        <taxon>Bacteroidota</taxon>
        <taxon>Sphingobacteriia</taxon>
        <taxon>Sphingobacteriales</taxon>
        <taxon>Sphingobacteriaceae</taxon>
        <taxon>Sphingobacterium</taxon>
    </lineage>
</organism>
<protein>
    <submittedName>
        <fullName evidence="2">Saccharopine dehydrogenase NADP-binding domain-containing protein</fullName>
    </submittedName>
</protein>
<dbReference type="InterPro" id="IPR036291">
    <property type="entry name" value="NAD(P)-bd_dom_sf"/>
</dbReference>
<evidence type="ECO:0000313" key="3">
    <source>
        <dbReference type="Proteomes" id="UP001221558"/>
    </source>
</evidence>
<keyword evidence="3" id="KW-1185">Reference proteome</keyword>
<dbReference type="InterPro" id="IPR005097">
    <property type="entry name" value="Sacchrp_dh_NADP-bd"/>
</dbReference>
<dbReference type="RefSeq" id="WP_274266213.1">
    <property type="nucleotide sequence ID" value="NZ_CP117880.1"/>
</dbReference>
<sequence>MMDTRHKIIVVGGYGAVGQYICEMLHRHPHVEIVVAGRDLAKATSCANRLSGARARLFDIHTADYSAIQDAALLILCVESKNNKLAAYCLSAGIHYLDITASSALIDAIERLNKPDFLAKSLALVSVGLAPGLSNLLAKHSVNRHLQSDWVAIDIMLGLGEKHGRAAFNWTFDHMHSRYIIQQDQQAVQVRSFTAPRAVILDQKRRFFLFNFSDQHMLAKLWPAKNIKTRLAFDAVLVTELLYLARQVGLTRILRIKRVQAFLYFLFHRFTIGSDRFIVRASCGIDKRELYRATFAGNSEGKATAAVAAELALQMLHSKQTGVLHINEFISDVPGFIQNVADYDPSFSCTL</sequence>
<dbReference type="SUPFAM" id="SSF51735">
    <property type="entry name" value="NAD(P)-binding Rossmann-fold domains"/>
    <property type="match status" value="1"/>
</dbReference>
<dbReference type="Proteomes" id="UP001221558">
    <property type="component" value="Chromosome"/>
</dbReference>
<dbReference type="PANTHER" id="PTHR43796">
    <property type="entry name" value="CARBOXYNORSPERMIDINE SYNTHASE"/>
    <property type="match status" value="1"/>
</dbReference>
<gene>
    <name evidence="2" type="ORF">PQ465_14390</name>
</gene>
<dbReference type="PANTHER" id="PTHR43796:SF2">
    <property type="entry name" value="CARBOXYNORSPERMIDINE SYNTHASE"/>
    <property type="match status" value="1"/>
</dbReference>
<dbReference type="Pfam" id="PF03435">
    <property type="entry name" value="Sacchrp_dh_NADP"/>
    <property type="match status" value="1"/>
</dbReference>
<evidence type="ECO:0000313" key="2">
    <source>
        <dbReference type="EMBL" id="WDF67485.1"/>
    </source>
</evidence>
<accession>A0ABY7WF07</accession>
<evidence type="ECO:0000259" key="1">
    <source>
        <dbReference type="Pfam" id="PF03435"/>
    </source>
</evidence>
<feature type="domain" description="Saccharopine dehydrogenase NADP binding" evidence="1">
    <location>
        <begin position="8"/>
        <end position="102"/>
    </location>
</feature>